<dbReference type="EMBL" id="BGPR01000009">
    <property type="protein sequence ID" value="GBL76014.1"/>
    <property type="molecule type" value="Genomic_DNA"/>
</dbReference>
<comment type="caution">
    <text evidence="1">The sequence shown here is derived from an EMBL/GenBank/DDBJ whole genome shotgun (WGS) entry which is preliminary data.</text>
</comment>
<gene>
    <name evidence="1" type="ORF">AVEN_234327_1</name>
</gene>
<evidence type="ECO:0000313" key="1">
    <source>
        <dbReference type="EMBL" id="GBL76014.1"/>
    </source>
</evidence>
<dbReference type="AlphaFoldDB" id="A0A4Y2AAP6"/>
<organism evidence="1 2">
    <name type="scientific">Araneus ventricosus</name>
    <name type="common">Orbweaver spider</name>
    <name type="synonym">Epeira ventricosa</name>
    <dbReference type="NCBI Taxonomy" id="182803"/>
    <lineage>
        <taxon>Eukaryota</taxon>
        <taxon>Metazoa</taxon>
        <taxon>Ecdysozoa</taxon>
        <taxon>Arthropoda</taxon>
        <taxon>Chelicerata</taxon>
        <taxon>Arachnida</taxon>
        <taxon>Araneae</taxon>
        <taxon>Araneomorphae</taxon>
        <taxon>Entelegynae</taxon>
        <taxon>Araneoidea</taxon>
        <taxon>Araneidae</taxon>
        <taxon>Araneus</taxon>
    </lineage>
</organism>
<accession>A0A4Y2AAP6</accession>
<name>A0A4Y2AAP6_ARAVE</name>
<proteinExistence type="predicted"/>
<protein>
    <submittedName>
        <fullName evidence="1">Uncharacterized protein</fullName>
    </submittedName>
</protein>
<evidence type="ECO:0000313" key="2">
    <source>
        <dbReference type="Proteomes" id="UP000499080"/>
    </source>
</evidence>
<sequence length="114" mass="12791">MEQRRRPIEKKLDTAGAILMKLGISSIDIVEPSHGGATSTYMYCQRNALRRDVLVIRSRIWNQRVLGLKPDSAEYPTCILTLGMLTSWVKRPPAGVVRTFGERMLTLESSSSIV</sequence>
<reference evidence="1 2" key="1">
    <citation type="journal article" date="2019" name="Sci. Rep.">
        <title>Orb-weaving spider Araneus ventricosus genome elucidates the spidroin gene catalogue.</title>
        <authorList>
            <person name="Kono N."/>
            <person name="Nakamura H."/>
            <person name="Ohtoshi R."/>
            <person name="Moran D.A.P."/>
            <person name="Shinohara A."/>
            <person name="Yoshida Y."/>
            <person name="Fujiwara M."/>
            <person name="Mori M."/>
            <person name="Tomita M."/>
            <person name="Arakawa K."/>
        </authorList>
    </citation>
    <scope>NUCLEOTIDE SEQUENCE [LARGE SCALE GENOMIC DNA]</scope>
</reference>
<dbReference type="Proteomes" id="UP000499080">
    <property type="component" value="Unassembled WGS sequence"/>
</dbReference>
<keyword evidence="2" id="KW-1185">Reference proteome</keyword>